<dbReference type="Proteomes" id="UP000070133">
    <property type="component" value="Unassembled WGS sequence"/>
</dbReference>
<evidence type="ECO:0000256" key="8">
    <source>
        <dbReference type="ARBA" id="ARBA00022989"/>
    </source>
</evidence>
<dbReference type="PRINTS" id="PR00385">
    <property type="entry name" value="P450"/>
</dbReference>
<comment type="similarity">
    <text evidence="4 14">Belongs to the cytochrome P450 family.</text>
</comment>
<evidence type="ECO:0000256" key="11">
    <source>
        <dbReference type="ARBA" id="ARBA00023033"/>
    </source>
</evidence>
<keyword evidence="6 15" id="KW-0812">Transmembrane</keyword>
<evidence type="ECO:0000256" key="1">
    <source>
        <dbReference type="ARBA" id="ARBA00001971"/>
    </source>
</evidence>
<dbReference type="PANTHER" id="PTHR24305">
    <property type="entry name" value="CYTOCHROME P450"/>
    <property type="match status" value="1"/>
</dbReference>
<keyword evidence="10 13" id="KW-0408">Iron</keyword>
<keyword evidence="17" id="KW-1185">Reference proteome</keyword>
<dbReference type="Gene3D" id="1.10.630.10">
    <property type="entry name" value="Cytochrome P450"/>
    <property type="match status" value="1"/>
</dbReference>
<dbReference type="GO" id="GO:1902181">
    <property type="term" value="P:verruculogen biosynthetic process"/>
    <property type="evidence" value="ECO:0007669"/>
    <property type="project" value="UniProtKB-ARBA"/>
</dbReference>
<reference evidence="16 17" key="1">
    <citation type="submission" date="2015-07" db="EMBL/GenBank/DDBJ databases">
        <title>Comparative genomics of the Sigatoka disease complex on banana suggests a link between parallel evolutionary changes in Pseudocercospora fijiensis and Pseudocercospora eumusae and increased virulence on the banana host.</title>
        <authorList>
            <person name="Chang T.-C."/>
            <person name="Salvucci A."/>
            <person name="Crous P.W."/>
            <person name="Stergiopoulos I."/>
        </authorList>
    </citation>
    <scope>NUCLEOTIDE SEQUENCE [LARGE SCALE GENOMIC DNA]</scope>
    <source>
        <strain evidence="16 17">CBS 114824</strain>
    </source>
</reference>
<dbReference type="InterPro" id="IPR036396">
    <property type="entry name" value="Cyt_P450_sf"/>
</dbReference>
<dbReference type="InterPro" id="IPR001128">
    <property type="entry name" value="Cyt_P450"/>
</dbReference>
<dbReference type="PANTHER" id="PTHR24305:SF237">
    <property type="entry name" value="CYTOCHROME P450 MONOOXYGENASE ATNE-RELATED"/>
    <property type="match status" value="1"/>
</dbReference>
<proteinExistence type="inferred from homology"/>
<evidence type="ECO:0000256" key="10">
    <source>
        <dbReference type="ARBA" id="ARBA00023004"/>
    </source>
</evidence>
<evidence type="ECO:0000256" key="15">
    <source>
        <dbReference type="SAM" id="Phobius"/>
    </source>
</evidence>
<gene>
    <name evidence="16" type="ORF">AC578_2785</name>
</gene>
<accession>A0A139HGR9</accession>
<dbReference type="PRINTS" id="PR00463">
    <property type="entry name" value="EP450I"/>
</dbReference>
<dbReference type="EMBL" id="LFZN01000051">
    <property type="protein sequence ID" value="KXT01674.1"/>
    <property type="molecule type" value="Genomic_DNA"/>
</dbReference>
<feature type="binding site" description="axial binding residue" evidence="13">
    <location>
        <position position="476"/>
    </location>
    <ligand>
        <name>heme</name>
        <dbReference type="ChEBI" id="CHEBI:30413"/>
    </ligand>
    <ligandPart>
        <name>Fe</name>
        <dbReference type="ChEBI" id="CHEBI:18248"/>
    </ligandPart>
</feature>
<dbReference type="SUPFAM" id="SSF48264">
    <property type="entry name" value="Cytochrome P450"/>
    <property type="match status" value="1"/>
</dbReference>
<dbReference type="GO" id="GO:0016020">
    <property type="term" value="C:membrane"/>
    <property type="evidence" value="ECO:0007669"/>
    <property type="project" value="UniProtKB-SubCell"/>
</dbReference>
<dbReference type="Pfam" id="PF00067">
    <property type="entry name" value="p450"/>
    <property type="match status" value="1"/>
</dbReference>
<sequence length="549" mass="62695">MVWLYESVLPRDGFTYPNIVALASAIITVGVITTAFYRLYLHPLAKFPGPFWARLTTFPSYWHTLKGDRHVWLWRLQQQYGTTFRYRPDGVLINTPTGYRTIFGPKGNVRKSDYYRVWPSDSKVSNTWNATDVHTHAPKRRVLNHAFSDKALRSAEPFVQSNTDRWCDLISDRIPNPEKENGWSKSLNMAQEINHLVFDILGDLCFGKSFEMKEPSSKLRYVPELLADFLVLMHPIAFSPFADWWVWLKPRGLDALIAYAAPAALVGWQNFVAKCLQDRTKVEEEVRKNKRAARKDFFYYLFDAKDPETGKGYSREELYNECELLIIAGSDTTSIVMSAMMFYLARNPDIQTKLAKEISENFSSGEEIQSGTKLQNCKYLRAFIQEASRMTPPVAAEPARQVRPGGTIVEGHYFPAGTKLSTGLYCLSYNEDVFPEPFAFRPERWIKVEDGGAASEESLALAESGFCAFSTGSRGCIGKNLAWLEMLIVMAKVVWNFELRQDEGNQLGAGDLKGMEGRRCVEQYQVKDAFVAMRDGPMVQFRRRVHTRE</sequence>
<dbReference type="AlphaFoldDB" id="A0A139HGR9"/>
<evidence type="ECO:0000313" key="17">
    <source>
        <dbReference type="Proteomes" id="UP000070133"/>
    </source>
</evidence>
<keyword evidence="9 14" id="KW-0560">Oxidoreductase</keyword>
<evidence type="ECO:0000256" key="2">
    <source>
        <dbReference type="ARBA" id="ARBA00004370"/>
    </source>
</evidence>
<evidence type="ECO:0000256" key="6">
    <source>
        <dbReference type="ARBA" id="ARBA00022692"/>
    </source>
</evidence>
<comment type="cofactor">
    <cofactor evidence="1 13">
        <name>heme</name>
        <dbReference type="ChEBI" id="CHEBI:30413"/>
    </cofactor>
</comment>
<comment type="caution">
    <text evidence="16">The sequence shown here is derived from an EMBL/GenBank/DDBJ whole genome shotgun (WGS) entry which is preliminary data.</text>
</comment>
<dbReference type="GO" id="GO:0005506">
    <property type="term" value="F:iron ion binding"/>
    <property type="evidence" value="ECO:0007669"/>
    <property type="project" value="InterPro"/>
</dbReference>
<evidence type="ECO:0000256" key="12">
    <source>
        <dbReference type="ARBA" id="ARBA00023136"/>
    </source>
</evidence>
<evidence type="ECO:0000256" key="14">
    <source>
        <dbReference type="RuleBase" id="RU000461"/>
    </source>
</evidence>
<keyword evidence="5 13" id="KW-0349">Heme</keyword>
<keyword evidence="8 15" id="KW-1133">Transmembrane helix</keyword>
<dbReference type="InterPro" id="IPR002401">
    <property type="entry name" value="Cyt_P450_E_grp-I"/>
</dbReference>
<dbReference type="PROSITE" id="PS00086">
    <property type="entry name" value="CYTOCHROME_P450"/>
    <property type="match status" value="1"/>
</dbReference>
<dbReference type="CDD" id="cd11061">
    <property type="entry name" value="CYP67-like"/>
    <property type="match status" value="1"/>
</dbReference>
<comment type="subcellular location">
    <subcellularLocation>
        <location evidence="2">Membrane</location>
    </subcellularLocation>
</comment>
<keyword evidence="7 13" id="KW-0479">Metal-binding</keyword>
<evidence type="ECO:0000313" key="16">
    <source>
        <dbReference type="EMBL" id="KXT01674.1"/>
    </source>
</evidence>
<keyword evidence="12 15" id="KW-0472">Membrane</keyword>
<comment type="pathway">
    <text evidence="3">Mycotoxin biosynthesis.</text>
</comment>
<dbReference type="InterPro" id="IPR017972">
    <property type="entry name" value="Cyt_P450_CS"/>
</dbReference>
<feature type="transmembrane region" description="Helical" evidence="15">
    <location>
        <begin position="20"/>
        <end position="40"/>
    </location>
</feature>
<dbReference type="InterPro" id="IPR050121">
    <property type="entry name" value="Cytochrome_P450_monoxygenase"/>
</dbReference>
<protein>
    <submittedName>
        <fullName evidence="16">Uncharacterized protein</fullName>
    </submittedName>
</protein>
<evidence type="ECO:0000256" key="3">
    <source>
        <dbReference type="ARBA" id="ARBA00004685"/>
    </source>
</evidence>
<evidence type="ECO:0000256" key="5">
    <source>
        <dbReference type="ARBA" id="ARBA00022617"/>
    </source>
</evidence>
<dbReference type="GO" id="GO:0004497">
    <property type="term" value="F:monooxygenase activity"/>
    <property type="evidence" value="ECO:0007669"/>
    <property type="project" value="UniProtKB-KW"/>
</dbReference>
<dbReference type="STRING" id="321146.A0A139HGR9"/>
<evidence type="ECO:0000256" key="13">
    <source>
        <dbReference type="PIRSR" id="PIRSR602401-1"/>
    </source>
</evidence>
<evidence type="ECO:0000256" key="9">
    <source>
        <dbReference type="ARBA" id="ARBA00023002"/>
    </source>
</evidence>
<name>A0A139HGR9_9PEZI</name>
<evidence type="ECO:0000256" key="4">
    <source>
        <dbReference type="ARBA" id="ARBA00010617"/>
    </source>
</evidence>
<dbReference type="FunFam" id="1.10.630.10:FF:000063">
    <property type="entry name" value="Cytochrome P450 monooxygenase"/>
    <property type="match status" value="1"/>
</dbReference>
<dbReference type="GO" id="GO:0016705">
    <property type="term" value="F:oxidoreductase activity, acting on paired donors, with incorporation or reduction of molecular oxygen"/>
    <property type="evidence" value="ECO:0007669"/>
    <property type="project" value="InterPro"/>
</dbReference>
<keyword evidence="11 14" id="KW-0503">Monooxygenase</keyword>
<evidence type="ECO:0000256" key="7">
    <source>
        <dbReference type="ARBA" id="ARBA00022723"/>
    </source>
</evidence>
<organism evidence="16 17">
    <name type="scientific">Pseudocercospora eumusae</name>
    <dbReference type="NCBI Taxonomy" id="321146"/>
    <lineage>
        <taxon>Eukaryota</taxon>
        <taxon>Fungi</taxon>
        <taxon>Dikarya</taxon>
        <taxon>Ascomycota</taxon>
        <taxon>Pezizomycotina</taxon>
        <taxon>Dothideomycetes</taxon>
        <taxon>Dothideomycetidae</taxon>
        <taxon>Mycosphaerellales</taxon>
        <taxon>Mycosphaerellaceae</taxon>
        <taxon>Pseudocercospora</taxon>
    </lineage>
</organism>
<dbReference type="OrthoDB" id="1470350at2759"/>
<dbReference type="GO" id="GO:0020037">
    <property type="term" value="F:heme binding"/>
    <property type="evidence" value="ECO:0007669"/>
    <property type="project" value="InterPro"/>
</dbReference>